<organism evidence="1">
    <name type="scientific">marine sediment metagenome</name>
    <dbReference type="NCBI Taxonomy" id="412755"/>
    <lineage>
        <taxon>unclassified sequences</taxon>
        <taxon>metagenomes</taxon>
        <taxon>ecological metagenomes</taxon>
    </lineage>
</organism>
<feature type="non-terminal residue" evidence="1">
    <location>
        <position position="1"/>
    </location>
</feature>
<comment type="caution">
    <text evidence="1">The sequence shown here is derived from an EMBL/GenBank/DDBJ whole genome shotgun (WGS) entry which is preliminary data.</text>
</comment>
<dbReference type="AlphaFoldDB" id="X1VZF8"/>
<feature type="non-terminal residue" evidence="1">
    <location>
        <position position="40"/>
    </location>
</feature>
<reference evidence="1" key="1">
    <citation type="journal article" date="2014" name="Front. Microbiol.">
        <title>High frequency of phylogenetically diverse reductive dehalogenase-homologous genes in deep subseafloor sedimentary metagenomes.</title>
        <authorList>
            <person name="Kawai M."/>
            <person name="Futagami T."/>
            <person name="Toyoda A."/>
            <person name="Takaki Y."/>
            <person name="Nishi S."/>
            <person name="Hori S."/>
            <person name="Arai W."/>
            <person name="Tsubouchi T."/>
            <person name="Morono Y."/>
            <person name="Uchiyama I."/>
            <person name="Ito T."/>
            <person name="Fujiyama A."/>
            <person name="Inagaki F."/>
            <person name="Takami H."/>
        </authorList>
    </citation>
    <scope>NUCLEOTIDE SEQUENCE</scope>
    <source>
        <strain evidence="1">Expedition CK06-06</strain>
    </source>
</reference>
<name>X1VZF8_9ZZZZ</name>
<proteinExistence type="predicted"/>
<dbReference type="EMBL" id="BARW01043197">
    <property type="protein sequence ID" value="GAJ18380.1"/>
    <property type="molecule type" value="Genomic_DNA"/>
</dbReference>
<sequence>QFIDYLKGIVHADFGISLKSNRPVLKDIINYFPATIELAI</sequence>
<gene>
    <name evidence="1" type="ORF">S12H4_63452</name>
</gene>
<accession>X1VZF8</accession>
<protein>
    <submittedName>
        <fullName evidence="1">Uncharacterized protein</fullName>
    </submittedName>
</protein>
<evidence type="ECO:0000313" key="1">
    <source>
        <dbReference type="EMBL" id="GAJ18380.1"/>
    </source>
</evidence>